<reference evidence="1 2" key="1">
    <citation type="submission" date="2020-11" db="EMBL/GenBank/DDBJ databases">
        <title>Hymenobacter sp.</title>
        <authorList>
            <person name="Kim M.K."/>
        </authorList>
    </citation>
    <scope>NUCLEOTIDE SEQUENCE [LARGE SCALE GENOMIC DNA]</scope>
    <source>
        <strain evidence="1 2">BT594</strain>
    </source>
</reference>
<dbReference type="EMBL" id="JADWYK010000013">
    <property type="protein sequence ID" value="MBG8555501.1"/>
    <property type="molecule type" value="Genomic_DNA"/>
</dbReference>
<name>A0ABS0L5Z9_9BACT</name>
<accession>A0ABS0L5Z9</accession>
<gene>
    <name evidence="1" type="ORF">I5L79_18285</name>
</gene>
<dbReference type="SUPFAM" id="SSF55729">
    <property type="entry name" value="Acyl-CoA N-acyltransferases (Nat)"/>
    <property type="match status" value="1"/>
</dbReference>
<comment type="caution">
    <text evidence="1">The sequence shown here is derived from an EMBL/GenBank/DDBJ whole genome shotgun (WGS) entry which is preliminary data.</text>
</comment>
<evidence type="ECO:0000313" key="2">
    <source>
        <dbReference type="Proteomes" id="UP000601099"/>
    </source>
</evidence>
<dbReference type="RefSeq" id="WP_196956518.1">
    <property type="nucleotide sequence ID" value="NZ_JADWYK010000013.1"/>
</dbReference>
<organism evidence="1 2">
    <name type="scientific">Hymenobacter guriensis</name>
    <dbReference type="NCBI Taxonomy" id="2793065"/>
    <lineage>
        <taxon>Bacteria</taxon>
        <taxon>Pseudomonadati</taxon>
        <taxon>Bacteroidota</taxon>
        <taxon>Cytophagia</taxon>
        <taxon>Cytophagales</taxon>
        <taxon>Hymenobacteraceae</taxon>
        <taxon>Hymenobacter</taxon>
    </lineage>
</organism>
<evidence type="ECO:0000313" key="1">
    <source>
        <dbReference type="EMBL" id="MBG8555501.1"/>
    </source>
</evidence>
<proteinExistence type="predicted"/>
<evidence type="ECO:0008006" key="3">
    <source>
        <dbReference type="Google" id="ProtNLM"/>
    </source>
</evidence>
<protein>
    <recommendedName>
        <fullName evidence="3">GNAT family N-acetyltransferase</fullName>
    </recommendedName>
</protein>
<dbReference type="InterPro" id="IPR016181">
    <property type="entry name" value="Acyl_CoA_acyltransferase"/>
</dbReference>
<dbReference type="Proteomes" id="UP000601099">
    <property type="component" value="Unassembled WGS sequence"/>
</dbReference>
<sequence length="307" mass="35322">MDYEVKLIDIDQPGMDAAITNLVNLSFREVNPKTHRDFSWHTIKSGTYHNNSVVGSPSSFYVGAFSGNELIGFTAFKSHDFIRNGEVVNCFHNCIAVTSEQHKGKRIFPNILSFGKSILLKENVGFLYGIPNHNSRPVIEKIGYKYHGPFLKVNVFNLPGLFESAFSKWGEKDYLYNENIYFQNDFQLIDVKTNEYGKALVVFEDLGNIIWGKIENKIVKGITVRYLSVGGMIVNKPHFFKDSCKKLFKKHNIQFIQFIFHSTSMFKTLFKNPKPAPFVEPFMVLDLKTEITEHDQFNFMPAIKNNF</sequence>
<keyword evidence="2" id="KW-1185">Reference proteome</keyword>